<gene>
    <name evidence="12" type="ORF">CFOL_v3_02149</name>
</gene>
<evidence type="ECO:0000256" key="7">
    <source>
        <dbReference type="ARBA" id="ARBA00023163"/>
    </source>
</evidence>
<organism evidence="12 13">
    <name type="scientific">Cephalotus follicularis</name>
    <name type="common">Albany pitcher plant</name>
    <dbReference type="NCBI Taxonomy" id="3775"/>
    <lineage>
        <taxon>Eukaryota</taxon>
        <taxon>Viridiplantae</taxon>
        <taxon>Streptophyta</taxon>
        <taxon>Embryophyta</taxon>
        <taxon>Tracheophyta</taxon>
        <taxon>Spermatophyta</taxon>
        <taxon>Magnoliopsida</taxon>
        <taxon>eudicotyledons</taxon>
        <taxon>Gunneridae</taxon>
        <taxon>Pentapetalae</taxon>
        <taxon>rosids</taxon>
        <taxon>fabids</taxon>
        <taxon>Oxalidales</taxon>
        <taxon>Cephalotaceae</taxon>
        <taxon>Cephalotus</taxon>
    </lineage>
</organism>
<keyword evidence="5" id="KW-0805">Transcription regulation</keyword>
<evidence type="ECO:0000259" key="11">
    <source>
        <dbReference type="PROSITE" id="PS51050"/>
    </source>
</evidence>
<dbReference type="Proteomes" id="UP000187406">
    <property type="component" value="Unassembled WGS sequence"/>
</dbReference>
<feature type="compositionally biased region" description="Polar residues" evidence="9">
    <location>
        <begin position="702"/>
        <end position="720"/>
    </location>
</feature>
<feature type="domain" description="CW-type" evidence="11">
    <location>
        <begin position="524"/>
        <end position="574"/>
    </location>
</feature>
<evidence type="ECO:0000256" key="5">
    <source>
        <dbReference type="ARBA" id="ARBA00023015"/>
    </source>
</evidence>
<evidence type="ECO:0000256" key="2">
    <source>
        <dbReference type="ARBA" id="ARBA00022723"/>
    </source>
</evidence>
<dbReference type="InterPro" id="IPR003340">
    <property type="entry name" value="B3_DNA-bd"/>
</dbReference>
<protein>
    <submittedName>
        <fullName evidence="12">B3 domain-containing protein/zf-CW domain-containing protein</fullName>
    </submittedName>
</protein>
<dbReference type="FunFam" id="2.40.330.10:FF:000006">
    <property type="entry name" value="B3 domain-containing transcription repressor VAL1"/>
    <property type="match status" value="1"/>
</dbReference>
<evidence type="ECO:0000256" key="3">
    <source>
        <dbReference type="ARBA" id="ARBA00022771"/>
    </source>
</evidence>
<feature type="region of interest" description="Disordered" evidence="9">
    <location>
        <begin position="783"/>
        <end position="802"/>
    </location>
</feature>
<comment type="caution">
    <text evidence="12">The sequence shown here is derived from an EMBL/GenBank/DDBJ whole genome shotgun (WGS) entry which is preliminary data.</text>
</comment>
<dbReference type="Pfam" id="PF07496">
    <property type="entry name" value="zf-CW"/>
    <property type="match status" value="1"/>
</dbReference>
<keyword evidence="7" id="KW-0804">Transcription</keyword>
<dbReference type="CDD" id="cd10017">
    <property type="entry name" value="B3_DNA"/>
    <property type="match status" value="1"/>
</dbReference>
<dbReference type="Pfam" id="PF02362">
    <property type="entry name" value="B3"/>
    <property type="match status" value="1"/>
</dbReference>
<evidence type="ECO:0000256" key="9">
    <source>
        <dbReference type="SAM" id="MobiDB-lite"/>
    </source>
</evidence>
<evidence type="ECO:0000256" key="4">
    <source>
        <dbReference type="ARBA" id="ARBA00022833"/>
    </source>
</evidence>
<keyword evidence="3" id="KW-0863">Zinc-finger</keyword>
<reference evidence="13" key="1">
    <citation type="submission" date="2016-04" db="EMBL/GenBank/DDBJ databases">
        <title>Cephalotus genome sequencing.</title>
        <authorList>
            <person name="Fukushima K."/>
            <person name="Hasebe M."/>
            <person name="Fang X."/>
        </authorList>
    </citation>
    <scope>NUCLEOTIDE SEQUENCE [LARGE SCALE GENOMIC DNA]</scope>
    <source>
        <strain evidence="13">cv. St1</strain>
    </source>
</reference>
<evidence type="ECO:0000313" key="13">
    <source>
        <dbReference type="Proteomes" id="UP000187406"/>
    </source>
</evidence>
<feature type="region of interest" description="Disordered" evidence="9">
    <location>
        <begin position="182"/>
        <end position="204"/>
    </location>
</feature>
<name>A0A1Q3AS84_CEPFO</name>
<dbReference type="PROSITE" id="PS51050">
    <property type="entry name" value="ZF_CW"/>
    <property type="match status" value="1"/>
</dbReference>
<keyword evidence="8" id="KW-0539">Nucleus</keyword>
<accession>A0A1Q3AS84</accession>
<evidence type="ECO:0000256" key="8">
    <source>
        <dbReference type="ARBA" id="ARBA00023242"/>
    </source>
</evidence>
<dbReference type="PROSITE" id="PS50863">
    <property type="entry name" value="B3"/>
    <property type="match status" value="1"/>
</dbReference>
<dbReference type="Gene3D" id="3.30.40.100">
    <property type="match status" value="1"/>
</dbReference>
<dbReference type="InterPro" id="IPR011124">
    <property type="entry name" value="Znf_CW"/>
</dbReference>
<feature type="compositionally biased region" description="Basic and acidic residues" evidence="9">
    <location>
        <begin position="682"/>
        <end position="699"/>
    </location>
</feature>
<feature type="compositionally biased region" description="Polar residues" evidence="9">
    <location>
        <begin position="783"/>
        <end position="793"/>
    </location>
</feature>
<keyword evidence="4" id="KW-0862">Zinc</keyword>
<dbReference type="PANTHER" id="PTHR46245:SF3">
    <property type="entry name" value="B3 DOMAIN-CONTAINING TRANSCRIPTION REPRESSOR VAL1"/>
    <property type="match status" value="1"/>
</dbReference>
<proteinExistence type="predicted"/>
<dbReference type="AlphaFoldDB" id="A0A1Q3AS84"/>
<dbReference type="SUPFAM" id="SSF101936">
    <property type="entry name" value="DNA-binding pseudobarrel domain"/>
    <property type="match status" value="1"/>
</dbReference>
<evidence type="ECO:0000313" key="12">
    <source>
        <dbReference type="EMBL" id="GAV58616.1"/>
    </source>
</evidence>
<feature type="region of interest" description="Disordered" evidence="9">
    <location>
        <begin position="674"/>
        <end position="725"/>
    </location>
</feature>
<dbReference type="GO" id="GO:0008270">
    <property type="term" value="F:zinc ion binding"/>
    <property type="evidence" value="ECO:0007669"/>
    <property type="project" value="UniProtKB-KW"/>
</dbReference>
<evidence type="ECO:0000256" key="1">
    <source>
        <dbReference type="ARBA" id="ARBA00004123"/>
    </source>
</evidence>
<dbReference type="Pfam" id="PF25813">
    <property type="entry name" value="zf_VAL1_N"/>
    <property type="match status" value="1"/>
</dbReference>
<feature type="domain" description="TF-B3" evidence="10">
    <location>
        <begin position="259"/>
        <end position="359"/>
    </location>
</feature>
<keyword evidence="2" id="KW-0479">Metal-binding</keyword>
<keyword evidence="6" id="KW-0238">DNA-binding</keyword>
<comment type="subcellular location">
    <subcellularLocation>
        <location evidence="1">Nucleus</location>
    </subcellularLocation>
</comment>
<dbReference type="InterPro" id="IPR015300">
    <property type="entry name" value="DNA-bd_pseudobarrel_sf"/>
</dbReference>
<dbReference type="Gene3D" id="2.40.330.10">
    <property type="entry name" value="DNA-binding pseudobarrel domain"/>
    <property type="match status" value="1"/>
</dbReference>
<dbReference type="OrthoDB" id="757982at2759"/>
<dbReference type="SMART" id="SM01019">
    <property type="entry name" value="B3"/>
    <property type="match status" value="1"/>
</dbReference>
<dbReference type="STRING" id="3775.A0A1Q3AS84"/>
<dbReference type="EMBL" id="BDDD01000079">
    <property type="protein sequence ID" value="GAV58616.1"/>
    <property type="molecule type" value="Genomic_DNA"/>
</dbReference>
<dbReference type="GO" id="GO:0005634">
    <property type="term" value="C:nucleus"/>
    <property type="evidence" value="ECO:0007669"/>
    <property type="project" value="UniProtKB-SubCell"/>
</dbReference>
<evidence type="ECO:0000256" key="6">
    <source>
        <dbReference type="ARBA" id="ARBA00023125"/>
    </source>
</evidence>
<sequence>MESKICTNASCRNKSTHEWKRGWALRSGGYADLCYNCGSAYENLVYCETFHSDESGWRNCFLCGKRLHCGCIASKSLLELLDSGGVGCTSCDRSSLLCSSDQISNGFGASTLKSGADMQSPIEIRVTGDKLDDGRLSQLCKFVEANEPNFLPQSLRGDTRTSNLLPPFVGGIVDREQSKTASLFQQGQRSRPIYPKPSKSGLANSSETIKGMFTQPRIARPPVDGRGKSQLLPRYWPRITDQELQQLAGDLNSTIVPLFEKVLSASDAGRIGRLVLPKACAEAYFPPIHQSEGLPLKVQDVKGNEWTFQFRFWPNNNSRMYVLEGVTPCIQSMQLRAGDTVIFSRIDPGNKLVMGFRKAANSVDAQECQTSALSNGAPSGDTSFTGVVENLLAVNGYSGILQTPNGSNDPHINALAENLNLADGDIGWHNSDNHGGRINGNLLQQPVPCIEKKKTRNIGSKSKRLLMNSADAMELRLTWEEAQDLLRPPPSVSPSIVTIEDYEFEEYDEPPVFGKKTIFTARISGGEEQWVQCDDCSKWRRLPSDALLPPKWTCLDNVWDSSRCSCSLPEDMSPKELENLIRGGREFKKRRIESHKSAQECEPSGLDALASAAVLGDMGDSGEPSVGATTRHPRHRPGCTCIVCIQPPSGKGKHKPTCTCNVCMTVKRRFKTLMLRKKKRQSEREAGMPRKEKNDHNDESEINGTSGLASLHINQSPSEDNQSKIKAEVAETSTGRIDLNCDPSREDMQPEVAGMSMMSLVEKASLPIVTYIKQSGLGSLISEQQTSQLMKSSSPPPPGTSC</sequence>
<dbReference type="InterPro" id="IPR057743">
    <property type="entry name" value="Zfn_VAL1-3_N"/>
</dbReference>
<keyword evidence="13" id="KW-1185">Reference proteome</keyword>
<evidence type="ECO:0000259" key="10">
    <source>
        <dbReference type="PROSITE" id="PS50863"/>
    </source>
</evidence>
<dbReference type="GO" id="GO:0006355">
    <property type="term" value="P:regulation of DNA-templated transcription"/>
    <property type="evidence" value="ECO:0007669"/>
    <property type="project" value="UniProtKB-ARBA"/>
</dbReference>
<dbReference type="GO" id="GO:0003677">
    <property type="term" value="F:DNA binding"/>
    <property type="evidence" value="ECO:0007669"/>
    <property type="project" value="UniProtKB-KW"/>
</dbReference>
<dbReference type="FunCoup" id="A0A1Q3AS84">
    <property type="interactions" value="1722"/>
</dbReference>
<dbReference type="PANTHER" id="PTHR46245">
    <property type="entry name" value="B3 DOMAIN-CONTAINING PROTEIN OS07G0563300"/>
    <property type="match status" value="1"/>
</dbReference>
<dbReference type="InParanoid" id="A0A1Q3AS84"/>